<accession>A0A834F554</accession>
<sequence length="103" mass="10892">METLSAAYLKNRSSKTGQIGQTVDIHLSAVGLSSHQWAWLADALRLPPRRGPGGERRLPVPVNGSARCSRFGGVGSGSPQASAAAVTVRGVNARLEMEVLRSR</sequence>
<dbReference type="EMBL" id="WKFB01000489">
    <property type="protein sequence ID" value="KAF6721574.1"/>
    <property type="molecule type" value="Genomic_DNA"/>
</dbReference>
<protein>
    <submittedName>
        <fullName evidence="1">Uncharacterized protein</fullName>
    </submittedName>
</protein>
<dbReference type="AlphaFoldDB" id="A0A834F554"/>
<name>A0A834F554_ORYME</name>
<evidence type="ECO:0000313" key="1">
    <source>
        <dbReference type="EMBL" id="KAF6721574.1"/>
    </source>
</evidence>
<comment type="caution">
    <text evidence="1">The sequence shown here is derived from an EMBL/GenBank/DDBJ whole genome shotgun (WGS) entry which is preliminary data.</text>
</comment>
<dbReference type="Proteomes" id="UP000646548">
    <property type="component" value="Unassembled WGS sequence"/>
</dbReference>
<organism evidence="1 2">
    <name type="scientific">Oryzias melastigma</name>
    <name type="common">Marine medaka</name>
    <dbReference type="NCBI Taxonomy" id="30732"/>
    <lineage>
        <taxon>Eukaryota</taxon>
        <taxon>Metazoa</taxon>
        <taxon>Chordata</taxon>
        <taxon>Craniata</taxon>
        <taxon>Vertebrata</taxon>
        <taxon>Euteleostomi</taxon>
        <taxon>Actinopterygii</taxon>
        <taxon>Neopterygii</taxon>
        <taxon>Teleostei</taxon>
        <taxon>Neoteleostei</taxon>
        <taxon>Acanthomorphata</taxon>
        <taxon>Ovalentaria</taxon>
        <taxon>Atherinomorphae</taxon>
        <taxon>Beloniformes</taxon>
        <taxon>Adrianichthyidae</taxon>
        <taxon>Oryziinae</taxon>
        <taxon>Oryzias</taxon>
    </lineage>
</organism>
<proteinExistence type="predicted"/>
<gene>
    <name evidence="1" type="ORF">FQA47_002212</name>
</gene>
<evidence type="ECO:0000313" key="2">
    <source>
        <dbReference type="Proteomes" id="UP000646548"/>
    </source>
</evidence>
<reference evidence="1" key="1">
    <citation type="journal article" name="BMC Genomics">
        <title>Long-read sequencing and de novo genome assembly of marine medaka (Oryzias melastigma).</title>
        <authorList>
            <person name="Liang P."/>
            <person name="Saqib H.S.A."/>
            <person name="Ni X."/>
            <person name="Shen Y."/>
        </authorList>
    </citation>
    <scope>NUCLEOTIDE SEQUENCE</scope>
    <source>
        <strain evidence="1">Bigg-433</strain>
    </source>
</reference>